<dbReference type="InterPro" id="IPR033911">
    <property type="entry name" value="MetRS_core"/>
</dbReference>
<keyword evidence="5" id="KW-0547">Nucleotide-binding</keyword>
<dbReference type="GO" id="GO:0006431">
    <property type="term" value="P:methionyl-tRNA aminoacylation"/>
    <property type="evidence" value="ECO:0007669"/>
    <property type="project" value="InterPro"/>
</dbReference>
<dbReference type="PANTHER" id="PTHR45765">
    <property type="entry name" value="METHIONINE--TRNA LIGASE"/>
    <property type="match status" value="1"/>
</dbReference>
<keyword evidence="6" id="KW-0067">ATP-binding</keyword>
<dbReference type="EMBL" id="LAZR01034127">
    <property type="protein sequence ID" value="KKL46183.1"/>
    <property type="molecule type" value="Genomic_DNA"/>
</dbReference>
<dbReference type="Pfam" id="PF09334">
    <property type="entry name" value="tRNA-synt_1g"/>
    <property type="match status" value="1"/>
</dbReference>
<gene>
    <name evidence="12" type="ORF">LCGC14_2348110</name>
</gene>
<protein>
    <recommendedName>
        <fullName evidence="2">methionine--tRNA ligase</fullName>
        <ecNumber evidence="2">6.1.1.10</ecNumber>
    </recommendedName>
    <alternativeName>
        <fullName evidence="9">Methionyl-tRNA synthetase</fullName>
    </alternativeName>
</protein>
<dbReference type="GO" id="GO:0004825">
    <property type="term" value="F:methionine-tRNA ligase activity"/>
    <property type="evidence" value="ECO:0007669"/>
    <property type="project" value="UniProtKB-EC"/>
</dbReference>
<accession>A0A0F9C9W5</accession>
<evidence type="ECO:0000256" key="10">
    <source>
        <dbReference type="ARBA" id="ARBA00047364"/>
    </source>
</evidence>
<dbReference type="InterPro" id="IPR014729">
    <property type="entry name" value="Rossmann-like_a/b/a_fold"/>
</dbReference>
<dbReference type="SUPFAM" id="SSF52374">
    <property type="entry name" value="Nucleotidylyl transferase"/>
    <property type="match status" value="1"/>
</dbReference>
<keyword evidence="7" id="KW-0648">Protein biosynthesis</keyword>
<dbReference type="InterPro" id="IPR023458">
    <property type="entry name" value="Met-tRNA_ligase_1"/>
</dbReference>
<dbReference type="SUPFAM" id="SSF47323">
    <property type="entry name" value="Anticodon-binding domain of a subclass of class I aminoacyl-tRNA synthetases"/>
    <property type="match status" value="1"/>
</dbReference>
<dbReference type="PROSITE" id="PS00178">
    <property type="entry name" value="AA_TRNA_LIGASE_I"/>
    <property type="match status" value="1"/>
</dbReference>
<keyword evidence="8" id="KW-0030">Aminoacyl-tRNA synthetase</keyword>
<evidence type="ECO:0000256" key="3">
    <source>
        <dbReference type="ARBA" id="ARBA00022490"/>
    </source>
</evidence>
<organism evidence="12">
    <name type="scientific">marine sediment metagenome</name>
    <dbReference type="NCBI Taxonomy" id="412755"/>
    <lineage>
        <taxon>unclassified sequences</taxon>
        <taxon>metagenomes</taxon>
        <taxon>ecological metagenomes</taxon>
    </lineage>
</organism>
<evidence type="ECO:0000256" key="6">
    <source>
        <dbReference type="ARBA" id="ARBA00022840"/>
    </source>
</evidence>
<dbReference type="GO" id="GO:0005829">
    <property type="term" value="C:cytosol"/>
    <property type="evidence" value="ECO:0007669"/>
    <property type="project" value="TreeGrafter"/>
</dbReference>
<dbReference type="SUPFAM" id="SSF57770">
    <property type="entry name" value="Methionyl-tRNA synthetase (MetRS), Zn-domain"/>
    <property type="match status" value="1"/>
</dbReference>
<evidence type="ECO:0000313" key="12">
    <source>
        <dbReference type="EMBL" id="KKL46183.1"/>
    </source>
</evidence>
<keyword evidence="3" id="KW-0963">Cytoplasm</keyword>
<evidence type="ECO:0000256" key="5">
    <source>
        <dbReference type="ARBA" id="ARBA00022741"/>
    </source>
</evidence>
<dbReference type="InterPro" id="IPR001412">
    <property type="entry name" value="aa-tRNA-synth_I_CS"/>
</dbReference>
<dbReference type="GO" id="GO:0005524">
    <property type="term" value="F:ATP binding"/>
    <property type="evidence" value="ECO:0007669"/>
    <property type="project" value="UniProtKB-KW"/>
</dbReference>
<dbReference type="InterPro" id="IPR009080">
    <property type="entry name" value="tRNAsynth_Ia_anticodon-bd"/>
</dbReference>
<dbReference type="FunFam" id="2.20.28.20:FF:000001">
    <property type="entry name" value="Methionine--tRNA ligase"/>
    <property type="match status" value="1"/>
</dbReference>
<evidence type="ECO:0000259" key="11">
    <source>
        <dbReference type="Pfam" id="PF09334"/>
    </source>
</evidence>
<dbReference type="InterPro" id="IPR015413">
    <property type="entry name" value="Methionyl/Leucyl_tRNA_Synth"/>
</dbReference>
<dbReference type="EC" id="6.1.1.10" evidence="2"/>
<dbReference type="InterPro" id="IPR029038">
    <property type="entry name" value="MetRS_Zn"/>
</dbReference>
<feature type="domain" description="Methionyl/Leucyl tRNA synthetase" evidence="11">
    <location>
        <begin position="13"/>
        <end position="411"/>
    </location>
</feature>
<comment type="caution">
    <text evidence="12">The sequence shown here is derived from an EMBL/GenBank/DDBJ whole genome shotgun (WGS) entry which is preliminary data.</text>
</comment>
<evidence type="ECO:0000256" key="4">
    <source>
        <dbReference type="ARBA" id="ARBA00022598"/>
    </source>
</evidence>
<proteinExistence type="predicted"/>
<dbReference type="Gene3D" id="1.10.730.10">
    <property type="entry name" value="Isoleucyl-tRNA Synthetase, Domain 1"/>
    <property type="match status" value="1"/>
</dbReference>
<dbReference type="PANTHER" id="PTHR45765:SF1">
    <property type="entry name" value="METHIONINE--TRNA LIGASE, CYTOPLASMIC"/>
    <property type="match status" value="1"/>
</dbReference>
<evidence type="ECO:0000256" key="1">
    <source>
        <dbReference type="ARBA" id="ARBA00004496"/>
    </source>
</evidence>
<evidence type="ECO:0000256" key="9">
    <source>
        <dbReference type="ARBA" id="ARBA00030904"/>
    </source>
</evidence>
<dbReference type="AlphaFoldDB" id="A0A0F9C9W5"/>
<feature type="non-terminal residue" evidence="12">
    <location>
        <position position="473"/>
    </location>
</feature>
<evidence type="ECO:0000256" key="2">
    <source>
        <dbReference type="ARBA" id="ARBA00012838"/>
    </source>
</evidence>
<dbReference type="Gene3D" id="3.40.50.620">
    <property type="entry name" value="HUPs"/>
    <property type="match status" value="1"/>
</dbReference>
<dbReference type="GO" id="GO:0017101">
    <property type="term" value="C:aminoacyl-tRNA synthetase multienzyme complex"/>
    <property type="evidence" value="ECO:0007669"/>
    <property type="project" value="TreeGrafter"/>
</dbReference>
<keyword evidence="4" id="KW-0436">Ligase</keyword>
<dbReference type="PRINTS" id="PR01041">
    <property type="entry name" value="TRNASYNTHMET"/>
</dbReference>
<sequence>MNILPNNQKGKWVVTSAWPYVNATPHLGNLIGSTLSADVFARFLRMKGEEVVFVSGSDSHGTPISVEAKKLNVPAKDLAFKYHKVIKDLHEKWMISFDNYTITHNPTHIELVKKIYLDVEKNGYVIQKEIESLYCEKDNLFLPDRFVEGICPNCKEDGARGDQCDKCQKLLTPVELIKPRCAICGSAPTFKKTRHWYFDLPKLQERIKKLIEENEIIPPNARKMCLNSIKEGLPQRGITRDLKWGIGAPFKGAENKVIYVWLEAVLGYITAVKEWADKLINDPDKFDYFWKDPNTKTVFFIGKDNIIFHLILFPGLLIAFNEDKNDADKLVLPYNVSSTEFLMMGSEKLSKSRGIGMGIDEALELAPLDYWRFYLLFNRPETSDVSFLWSEFENNMKILNDNIGNFIHRTLTFIEKQFNSKIPEKIDYDEIDKNFIKKVNNISREVGENLINFKLRKAIRNIVSFGKEGNIYL</sequence>
<name>A0A0F9C9W5_9ZZZZ</name>
<dbReference type="Gene3D" id="2.20.28.20">
    <property type="entry name" value="Methionyl-tRNA synthetase, Zn-domain"/>
    <property type="match status" value="1"/>
</dbReference>
<comment type="subcellular location">
    <subcellularLocation>
        <location evidence="1">Cytoplasm</location>
    </subcellularLocation>
</comment>
<evidence type="ECO:0000256" key="8">
    <source>
        <dbReference type="ARBA" id="ARBA00023146"/>
    </source>
</evidence>
<dbReference type="NCBIfam" id="TIGR00398">
    <property type="entry name" value="metG"/>
    <property type="match status" value="1"/>
</dbReference>
<reference evidence="12" key="1">
    <citation type="journal article" date="2015" name="Nature">
        <title>Complex archaea that bridge the gap between prokaryotes and eukaryotes.</title>
        <authorList>
            <person name="Spang A."/>
            <person name="Saw J.H."/>
            <person name="Jorgensen S.L."/>
            <person name="Zaremba-Niedzwiedzka K."/>
            <person name="Martijn J."/>
            <person name="Lind A.E."/>
            <person name="van Eijk R."/>
            <person name="Schleper C."/>
            <person name="Guy L."/>
            <person name="Ettema T.J."/>
        </authorList>
    </citation>
    <scope>NUCLEOTIDE SEQUENCE</scope>
</reference>
<dbReference type="CDD" id="cd00814">
    <property type="entry name" value="MetRS_core"/>
    <property type="match status" value="1"/>
</dbReference>
<dbReference type="InterPro" id="IPR014758">
    <property type="entry name" value="Met-tRNA_synth"/>
</dbReference>
<comment type="catalytic activity">
    <reaction evidence="10">
        <text>tRNA(Met) + L-methionine + ATP = L-methionyl-tRNA(Met) + AMP + diphosphate</text>
        <dbReference type="Rhea" id="RHEA:13481"/>
        <dbReference type="Rhea" id="RHEA-COMP:9667"/>
        <dbReference type="Rhea" id="RHEA-COMP:9698"/>
        <dbReference type="ChEBI" id="CHEBI:30616"/>
        <dbReference type="ChEBI" id="CHEBI:33019"/>
        <dbReference type="ChEBI" id="CHEBI:57844"/>
        <dbReference type="ChEBI" id="CHEBI:78442"/>
        <dbReference type="ChEBI" id="CHEBI:78530"/>
        <dbReference type="ChEBI" id="CHEBI:456215"/>
        <dbReference type="EC" id="6.1.1.10"/>
    </reaction>
</comment>
<evidence type="ECO:0000256" key="7">
    <source>
        <dbReference type="ARBA" id="ARBA00022917"/>
    </source>
</evidence>